<keyword evidence="1" id="KW-0812">Transmembrane</keyword>
<keyword evidence="3" id="KW-1185">Reference proteome</keyword>
<feature type="transmembrane region" description="Helical" evidence="1">
    <location>
        <begin position="145"/>
        <end position="166"/>
    </location>
</feature>
<evidence type="ECO:0000313" key="2">
    <source>
        <dbReference type="EMBL" id="SEK32475.1"/>
    </source>
</evidence>
<protein>
    <recommendedName>
        <fullName evidence="4">Glycerophosphoryl diester phosphodiesterase membrane domain-containing protein</fullName>
    </recommendedName>
</protein>
<dbReference type="OrthoDB" id="7704812at2"/>
<evidence type="ECO:0000256" key="1">
    <source>
        <dbReference type="SAM" id="Phobius"/>
    </source>
</evidence>
<dbReference type="Proteomes" id="UP000199283">
    <property type="component" value="Unassembled WGS sequence"/>
</dbReference>
<dbReference type="STRING" id="188906.SAMN04488526_0290"/>
<dbReference type="EMBL" id="FNZQ01000001">
    <property type="protein sequence ID" value="SEK32475.1"/>
    <property type="molecule type" value="Genomic_DNA"/>
</dbReference>
<keyword evidence="1" id="KW-0472">Membrane</keyword>
<evidence type="ECO:0008006" key="4">
    <source>
        <dbReference type="Google" id="ProtNLM"/>
    </source>
</evidence>
<feature type="transmembrane region" description="Helical" evidence="1">
    <location>
        <begin position="21"/>
        <end position="41"/>
    </location>
</feature>
<organism evidence="2 3">
    <name type="scientific">Jannaschia helgolandensis</name>
    <dbReference type="NCBI Taxonomy" id="188906"/>
    <lineage>
        <taxon>Bacteria</taxon>
        <taxon>Pseudomonadati</taxon>
        <taxon>Pseudomonadota</taxon>
        <taxon>Alphaproteobacteria</taxon>
        <taxon>Rhodobacterales</taxon>
        <taxon>Roseobacteraceae</taxon>
        <taxon>Jannaschia</taxon>
    </lineage>
</organism>
<gene>
    <name evidence="2" type="ORF">SAMN04488526_0290</name>
</gene>
<accession>A0A1H7G9L9</accession>
<feature type="transmembrane region" description="Helical" evidence="1">
    <location>
        <begin position="187"/>
        <end position="209"/>
    </location>
</feature>
<feature type="transmembrane region" description="Helical" evidence="1">
    <location>
        <begin position="229"/>
        <end position="251"/>
    </location>
</feature>
<sequence length="261" mass="27679">MLGWKLFLRAVMLIIDNLGDALRLSAVPYLLVVAVTVWLSVSYPEWIGATGFDPDNMPPAGFLGGQMLVLLANMTATIWIAVNWHRYVLLSETFDGWMPAFRGPEMLGYLGRSLLVGVIMLLGIFLTSLVINLVVGMLAPPLAGMLAGTGGLFIGMILFYRLALVLPAGAIGQPITLSQSLEVTRNHVGTVLVLAILTVGFTLMLQLPALIDGGGADATADAGPGIITVIYQLVIGWIGLILGVGTLTALYGHLVEGRPVD</sequence>
<feature type="transmembrane region" description="Helical" evidence="1">
    <location>
        <begin position="61"/>
        <end position="82"/>
    </location>
</feature>
<name>A0A1H7G9L9_9RHOB</name>
<evidence type="ECO:0000313" key="3">
    <source>
        <dbReference type="Proteomes" id="UP000199283"/>
    </source>
</evidence>
<dbReference type="RefSeq" id="WP_092759087.1">
    <property type="nucleotide sequence ID" value="NZ_FNZQ01000001.1"/>
</dbReference>
<keyword evidence="1" id="KW-1133">Transmembrane helix</keyword>
<proteinExistence type="predicted"/>
<dbReference type="AlphaFoldDB" id="A0A1H7G9L9"/>
<feature type="transmembrane region" description="Helical" evidence="1">
    <location>
        <begin position="114"/>
        <end position="139"/>
    </location>
</feature>
<reference evidence="2 3" key="1">
    <citation type="submission" date="2016-10" db="EMBL/GenBank/DDBJ databases">
        <authorList>
            <person name="de Groot N.N."/>
        </authorList>
    </citation>
    <scope>NUCLEOTIDE SEQUENCE [LARGE SCALE GENOMIC DNA]</scope>
    <source>
        <strain evidence="2 3">DSM 14858</strain>
    </source>
</reference>